<feature type="transmembrane region" description="Helical" evidence="1">
    <location>
        <begin position="33"/>
        <end position="50"/>
    </location>
</feature>
<reference evidence="2 3" key="1">
    <citation type="submission" date="2018-09" db="EMBL/GenBank/DDBJ databases">
        <authorList>
            <person name="Zhu H."/>
        </authorList>
    </citation>
    <scope>NUCLEOTIDE SEQUENCE [LARGE SCALE GENOMIC DNA]</scope>
    <source>
        <strain evidence="2 3">K1S02-61</strain>
    </source>
</reference>
<dbReference type="AlphaFoldDB" id="A0A418XFS1"/>
<dbReference type="OrthoDB" id="8703297at2"/>
<evidence type="ECO:0000313" key="3">
    <source>
        <dbReference type="Proteomes" id="UP000284006"/>
    </source>
</evidence>
<feature type="transmembrane region" description="Helical" evidence="1">
    <location>
        <begin position="137"/>
        <end position="157"/>
    </location>
</feature>
<dbReference type="InterPro" id="IPR058247">
    <property type="entry name" value="DUF1453"/>
</dbReference>
<feature type="transmembrane region" description="Helical" evidence="1">
    <location>
        <begin position="62"/>
        <end position="80"/>
    </location>
</feature>
<dbReference type="Proteomes" id="UP000284006">
    <property type="component" value="Unassembled WGS sequence"/>
</dbReference>
<dbReference type="RefSeq" id="WP_119812506.1">
    <property type="nucleotide sequence ID" value="NZ_QYUP01000150.1"/>
</dbReference>
<keyword evidence="1" id="KW-0472">Membrane</keyword>
<gene>
    <name evidence="2" type="ORF">D3872_20200</name>
</gene>
<dbReference type="EMBL" id="QYUP01000150">
    <property type="protein sequence ID" value="RJG11306.1"/>
    <property type="molecule type" value="Genomic_DNA"/>
</dbReference>
<feature type="transmembrane region" description="Helical" evidence="1">
    <location>
        <begin position="6"/>
        <end position="21"/>
    </location>
</feature>
<evidence type="ECO:0008006" key="4">
    <source>
        <dbReference type="Google" id="ProtNLM"/>
    </source>
</evidence>
<sequence>MTIQTIILLVLVPLLIWRVYARLKKMMARQRSVMSRHYTGLLVFTAMVLVPGSELVGQPASLAWLAVGAAAGIAYGVFGLRKTRFEAAPDGYWFTPPMRLGMLVGLLFVARIMYVGLEIYVNQGTANVLPRFTDSPLTLIVLGLFAGYFGSFSAGLIRWRYRIGIGGS</sequence>
<organism evidence="2 3">
    <name type="scientific">Massilia cavernae</name>
    <dbReference type="NCBI Taxonomy" id="2320864"/>
    <lineage>
        <taxon>Bacteria</taxon>
        <taxon>Pseudomonadati</taxon>
        <taxon>Pseudomonadota</taxon>
        <taxon>Betaproteobacteria</taxon>
        <taxon>Burkholderiales</taxon>
        <taxon>Oxalobacteraceae</taxon>
        <taxon>Telluria group</taxon>
        <taxon>Massilia</taxon>
    </lineage>
</organism>
<feature type="transmembrane region" description="Helical" evidence="1">
    <location>
        <begin position="100"/>
        <end position="117"/>
    </location>
</feature>
<dbReference type="Pfam" id="PF07301">
    <property type="entry name" value="DUF1453"/>
    <property type="match status" value="1"/>
</dbReference>
<keyword evidence="1" id="KW-1133">Transmembrane helix</keyword>
<keyword evidence="1" id="KW-0812">Transmembrane</keyword>
<evidence type="ECO:0000313" key="2">
    <source>
        <dbReference type="EMBL" id="RJG11306.1"/>
    </source>
</evidence>
<evidence type="ECO:0000256" key="1">
    <source>
        <dbReference type="SAM" id="Phobius"/>
    </source>
</evidence>
<proteinExistence type="predicted"/>
<accession>A0A418XFS1</accession>
<keyword evidence="3" id="KW-1185">Reference proteome</keyword>
<comment type="caution">
    <text evidence="2">The sequence shown here is derived from an EMBL/GenBank/DDBJ whole genome shotgun (WGS) entry which is preliminary data.</text>
</comment>
<name>A0A418XFS1_9BURK</name>
<protein>
    <recommendedName>
        <fullName evidence="4">DUF1453 domain-containing protein</fullName>
    </recommendedName>
</protein>